<proteinExistence type="predicted"/>
<reference evidence="2 3" key="1">
    <citation type="journal article" date="2019" name="Int. J. Syst. Evol. Microbiol.">
        <title>The Global Catalogue of Microorganisms (GCM) 10K type strain sequencing project: providing services to taxonomists for standard genome sequencing and annotation.</title>
        <authorList>
            <consortium name="The Broad Institute Genomics Platform"/>
            <consortium name="The Broad Institute Genome Sequencing Center for Infectious Disease"/>
            <person name="Wu L."/>
            <person name="Ma J."/>
        </authorList>
    </citation>
    <scope>NUCLEOTIDE SEQUENCE [LARGE SCALE GENOMIC DNA]</scope>
    <source>
        <strain evidence="2 3">RDMS1</strain>
    </source>
</reference>
<dbReference type="EMBL" id="JBHTAX010000006">
    <property type="protein sequence ID" value="MFC7192924.1"/>
    <property type="molecule type" value="Genomic_DNA"/>
</dbReference>
<feature type="domain" description="Halobacterial output" evidence="1">
    <location>
        <begin position="15"/>
        <end position="83"/>
    </location>
</feature>
<evidence type="ECO:0000313" key="2">
    <source>
        <dbReference type="EMBL" id="MFC7192924.1"/>
    </source>
</evidence>
<evidence type="ECO:0000259" key="1">
    <source>
        <dbReference type="Pfam" id="PF18545"/>
    </source>
</evidence>
<organism evidence="2 3">
    <name type="scientific">Halocatena marina</name>
    <dbReference type="NCBI Taxonomy" id="2934937"/>
    <lineage>
        <taxon>Archaea</taxon>
        <taxon>Methanobacteriati</taxon>
        <taxon>Methanobacteriota</taxon>
        <taxon>Stenosarchaea group</taxon>
        <taxon>Halobacteria</taxon>
        <taxon>Halobacteriales</taxon>
        <taxon>Natronomonadaceae</taxon>
        <taxon>Halocatena</taxon>
    </lineage>
</organism>
<keyword evidence="3" id="KW-1185">Reference proteome</keyword>
<dbReference type="AlphaFoldDB" id="A0ABD5YUM2"/>
<name>A0ABD5YUM2_9EURY</name>
<sequence length="87" mass="9450">MVENPHSKTGDETIQESITSAVVSRIAASTGRDETELPPLYETLDPDALDELFCSSTANMATLSFKYAGQQVTIHSDRTIHLAPQEA</sequence>
<dbReference type="RefSeq" id="WP_264556858.1">
    <property type="nucleotide sequence ID" value="NZ_CP109982.1"/>
</dbReference>
<protein>
    <submittedName>
        <fullName evidence="2">HalOD1 output domain-containing protein</fullName>
    </submittedName>
</protein>
<accession>A0ABD5YUM2</accession>
<gene>
    <name evidence="2" type="ORF">ACFQL7_26065</name>
</gene>
<dbReference type="Pfam" id="PF18545">
    <property type="entry name" value="HalOD1"/>
    <property type="match status" value="1"/>
</dbReference>
<dbReference type="Proteomes" id="UP001596417">
    <property type="component" value="Unassembled WGS sequence"/>
</dbReference>
<comment type="caution">
    <text evidence="2">The sequence shown here is derived from an EMBL/GenBank/DDBJ whole genome shotgun (WGS) entry which is preliminary data.</text>
</comment>
<evidence type="ECO:0000313" key="3">
    <source>
        <dbReference type="Proteomes" id="UP001596417"/>
    </source>
</evidence>
<dbReference type="GeneID" id="76202848"/>
<dbReference type="InterPro" id="IPR040624">
    <property type="entry name" value="HalOD1"/>
</dbReference>